<proteinExistence type="predicted"/>
<dbReference type="AlphaFoldDB" id="A0A2C5XMY4"/>
<feature type="chain" id="PRO_5012203146" description="Extracellular membrane protein CFEM domain-containing protein" evidence="1">
    <location>
        <begin position="37"/>
        <end position="182"/>
    </location>
</feature>
<keyword evidence="1" id="KW-0732">Signal</keyword>
<evidence type="ECO:0008006" key="4">
    <source>
        <dbReference type="Google" id="ProtNLM"/>
    </source>
</evidence>
<sequence>MSPSLIPQLVLPSSSTMHMISLITIALAVLFSLATATQSSSTCGENCTSYGYPKTCSSTCDVIFDQIYGCSTIRSESDGCYCYVPSEYSLSAIACRQCLTLAANSTLVDLAEAVDDIQGVLDVCGFSSGASSTSLPPVTTATSSIFLLPTAIPVISGQSRAAEGSTWIIFGSIFVSLGSIQI</sequence>
<protein>
    <recommendedName>
        <fullName evidence="4">Extracellular membrane protein CFEM domain-containing protein</fullName>
    </recommendedName>
</protein>
<feature type="signal peptide" evidence="1">
    <location>
        <begin position="1"/>
        <end position="36"/>
    </location>
</feature>
<dbReference type="EMBL" id="APWK03000001">
    <property type="protein sequence ID" value="PHH56302.1"/>
    <property type="molecule type" value="Genomic_DNA"/>
</dbReference>
<gene>
    <name evidence="2" type="ORF">CFIMG_000439RAa</name>
</gene>
<evidence type="ECO:0000313" key="2">
    <source>
        <dbReference type="EMBL" id="PHH56302.1"/>
    </source>
</evidence>
<name>A0A2C5XMY4_9PEZI</name>
<reference evidence="2 3" key="2">
    <citation type="journal article" date="2013" name="IMA Fungus">
        <title>IMA Genome-F 1: Ceratocystis fimbriata: Draft nuclear genome sequence for the plant pathogen, Ceratocystis fimbriata.</title>
        <authorList>
            <person name="Wilken P.M."/>
            <person name="Steenkamp E.T."/>
            <person name="Wingfield M.J."/>
            <person name="de Beer Z.W."/>
            <person name="Wingfield B.D."/>
        </authorList>
    </citation>
    <scope>NUCLEOTIDE SEQUENCE [LARGE SCALE GENOMIC DNA]</scope>
    <source>
        <strain evidence="2 3">CBS 114723</strain>
    </source>
</reference>
<evidence type="ECO:0000313" key="3">
    <source>
        <dbReference type="Proteomes" id="UP000222788"/>
    </source>
</evidence>
<evidence type="ECO:0000256" key="1">
    <source>
        <dbReference type="SAM" id="SignalP"/>
    </source>
</evidence>
<organism evidence="2 3">
    <name type="scientific">Ceratocystis fimbriata CBS 114723</name>
    <dbReference type="NCBI Taxonomy" id="1035309"/>
    <lineage>
        <taxon>Eukaryota</taxon>
        <taxon>Fungi</taxon>
        <taxon>Dikarya</taxon>
        <taxon>Ascomycota</taxon>
        <taxon>Pezizomycotina</taxon>
        <taxon>Sordariomycetes</taxon>
        <taxon>Hypocreomycetidae</taxon>
        <taxon>Microascales</taxon>
        <taxon>Ceratocystidaceae</taxon>
        <taxon>Ceratocystis</taxon>
    </lineage>
</organism>
<reference evidence="2 3" key="1">
    <citation type="journal article" date="2013" name="Fungal Biol.">
        <title>Analysis of microsatellite markers in the genome of the plant pathogen Ceratocystis fimbriata.</title>
        <authorList>
            <person name="Simpson M.C."/>
            <person name="Wilken P.M."/>
            <person name="Coetzee M.P."/>
            <person name="Wingfield M.J."/>
            <person name="Wingfield B.D."/>
        </authorList>
    </citation>
    <scope>NUCLEOTIDE SEQUENCE [LARGE SCALE GENOMIC DNA]</scope>
    <source>
        <strain evidence="2 3">CBS 114723</strain>
    </source>
</reference>
<comment type="caution">
    <text evidence="2">The sequence shown here is derived from an EMBL/GenBank/DDBJ whole genome shotgun (WGS) entry which is preliminary data.</text>
</comment>
<accession>A0A2C5XMY4</accession>
<keyword evidence="3" id="KW-1185">Reference proteome</keyword>
<dbReference type="Proteomes" id="UP000222788">
    <property type="component" value="Unassembled WGS sequence"/>
</dbReference>